<feature type="compositionally biased region" description="Basic and acidic residues" evidence="2">
    <location>
        <begin position="16"/>
        <end position="29"/>
    </location>
</feature>
<dbReference type="AlphaFoldDB" id="A0AAE4CQY8"/>
<organism evidence="3 4">
    <name type="scientific">Haloactinomyces albus</name>
    <dbReference type="NCBI Taxonomy" id="1352928"/>
    <lineage>
        <taxon>Bacteria</taxon>
        <taxon>Bacillati</taxon>
        <taxon>Actinomycetota</taxon>
        <taxon>Actinomycetes</taxon>
        <taxon>Actinopolysporales</taxon>
        <taxon>Actinopolysporaceae</taxon>
        <taxon>Haloactinomyces</taxon>
    </lineage>
</organism>
<evidence type="ECO:0000313" key="4">
    <source>
        <dbReference type="Proteomes" id="UP001180845"/>
    </source>
</evidence>
<evidence type="ECO:0000313" key="3">
    <source>
        <dbReference type="EMBL" id="MDR7303193.1"/>
    </source>
</evidence>
<proteinExistence type="inferred from homology"/>
<gene>
    <name evidence="3" type="ORF">JOF55_003374</name>
</gene>
<comment type="similarity">
    <text evidence="1">Belongs to the asp23 family.</text>
</comment>
<reference evidence="3" key="1">
    <citation type="submission" date="2023-07" db="EMBL/GenBank/DDBJ databases">
        <title>Sequencing the genomes of 1000 actinobacteria strains.</title>
        <authorList>
            <person name="Klenk H.-P."/>
        </authorList>
    </citation>
    <scope>NUCLEOTIDE SEQUENCE</scope>
    <source>
        <strain evidence="3">DSM 45977</strain>
    </source>
</reference>
<sequence>MSSAVDPALDAPDDSPPERSDQTEQAERGRLTIDRAVLRKIAEHAADGVSGIVRVRRRIAGVGFGEHGASARLSGPESELRVRLDLALRYPTPVGETMRLVRERVHEELSRIADCHVRSIDVTISALVPDAPAPRVE</sequence>
<dbReference type="InterPro" id="IPR005531">
    <property type="entry name" value="Asp23"/>
</dbReference>
<feature type="compositionally biased region" description="Low complexity" evidence="2">
    <location>
        <begin position="1"/>
        <end position="10"/>
    </location>
</feature>
<dbReference type="EMBL" id="JAVDXW010000001">
    <property type="protein sequence ID" value="MDR7303193.1"/>
    <property type="molecule type" value="Genomic_DNA"/>
</dbReference>
<name>A0AAE4CQY8_9ACTN</name>
<protein>
    <submittedName>
        <fullName evidence="3">Alkaline shock family protein YloU</fullName>
    </submittedName>
</protein>
<feature type="region of interest" description="Disordered" evidence="2">
    <location>
        <begin position="1"/>
        <end position="29"/>
    </location>
</feature>
<evidence type="ECO:0000256" key="2">
    <source>
        <dbReference type="SAM" id="MobiDB-lite"/>
    </source>
</evidence>
<comment type="caution">
    <text evidence="3">The sequence shown here is derived from an EMBL/GenBank/DDBJ whole genome shotgun (WGS) entry which is preliminary data.</text>
</comment>
<dbReference type="Pfam" id="PF03780">
    <property type="entry name" value="Asp23"/>
    <property type="match status" value="1"/>
</dbReference>
<keyword evidence="4" id="KW-1185">Reference proteome</keyword>
<evidence type="ECO:0000256" key="1">
    <source>
        <dbReference type="ARBA" id="ARBA00005721"/>
    </source>
</evidence>
<dbReference type="RefSeq" id="WP_310275334.1">
    <property type="nucleotide sequence ID" value="NZ_JAVDXW010000001.1"/>
</dbReference>
<accession>A0AAE4CQY8</accession>
<dbReference type="Proteomes" id="UP001180845">
    <property type="component" value="Unassembled WGS sequence"/>
</dbReference>